<sequence length="279" mass="30159">MSTPKHEIEEPVAEAGLIAKEKEADGGYEGRQEEELDEATTKHDLHSAAGEGGALQSAKVESDEPGFDGQRHSNPPAGHGQSTEAGINTTQQGEEEVPYPEPDAEEDLLPPPDFKPFFTVVESTESGEHHHHPAVHYVFADDDPDILTDAALESLANQQEDPASERFVLLDLSADGTEVQSASSLSPDWQALKTHIAPAPSWGGGDGKDAERGLMLRISGQEAKRESRYKGKRRKEDVDVLLKAFDEQMTRLDGVLGSDAATTDTHGAPQQKVHEIDSV</sequence>
<evidence type="ECO:0000313" key="3">
    <source>
        <dbReference type="Proteomes" id="UP001296104"/>
    </source>
</evidence>
<organism evidence="2 3">
    <name type="scientific">Lecanosticta acicola</name>
    <dbReference type="NCBI Taxonomy" id="111012"/>
    <lineage>
        <taxon>Eukaryota</taxon>
        <taxon>Fungi</taxon>
        <taxon>Dikarya</taxon>
        <taxon>Ascomycota</taxon>
        <taxon>Pezizomycotina</taxon>
        <taxon>Dothideomycetes</taxon>
        <taxon>Dothideomycetidae</taxon>
        <taxon>Mycosphaerellales</taxon>
        <taxon>Mycosphaerellaceae</taxon>
        <taxon>Lecanosticta</taxon>
    </lineage>
</organism>
<dbReference type="Proteomes" id="UP001296104">
    <property type="component" value="Unassembled WGS sequence"/>
</dbReference>
<evidence type="ECO:0000256" key="1">
    <source>
        <dbReference type="SAM" id="MobiDB-lite"/>
    </source>
</evidence>
<reference evidence="2" key="1">
    <citation type="submission" date="2023-11" db="EMBL/GenBank/DDBJ databases">
        <authorList>
            <person name="Alioto T."/>
            <person name="Alioto T."/>
            <person name="Gomez Garrido J."/>
        </authorList>
    </citation>
    <scope>NUCLEOTIDE SEQUENCE</scope>
</reference>
<feature type="compositionally biased region" description="Polar residues" evidence="1">
    <location>
        <begin position="80"/>
        <end position="92"/>
    </location>
</feature>
<dbReference type="Gene3D" id="2.60.270.60">
    <property type="match status" value="1"/>
</dbReference>
<dbReference type="AlphaFoldDB" id="A0AAI9EBX6"/>
<feature type="region of interest" description="Disordered" evidence="1">
    <location>
        <begin position="256"/>
        <end position="279"/>
    </location>
</feature>
<feature type="compositionally biased region" description="Acidic residues" evidence="1">
    <location>
        <begin position="93"/>
        <end position="108"/>
    </location>
</feature>
<keyword evidence="3" id="KW-1185">Reference proteome</keyword>
<comment type="caution">
    <text evidence="2">The sequence shown here is derived from an EMBL/GenBank/DDBJ whole genome shotgun (WGS) entry which is preliminary data.</text>
</comment>
<evidence type="ECO:0000313" key="2">
    <source>
        <dbReference type="EMBL" id="CAK4030638.1"/>
    </source>
</evidence>
<protein>
    <submittedName>
        <fullName evidence="2">Uncharacterized protein</fullName>
    </submittedName>
</protein>
<name>A0AAI9EBX6_9PEZI</name>
<feature type="region of interest" description="Disordered" evidence="1">
    <location>
        <begin position="1"/>
        <end position="117"/>
    </location>
</feature>
<accession>A0AAI9EBX6</accession>
<dbReference type="EMBL" id="CAVMBE010000038">
    <property type="protein sequence ID" value="CAK4030638.1"/>
    <property type="molecule type" value="Genomic_DNA"/>
</dbReference>
<gene>
    <name evidence="2" type="ORF">LECACI_7A005796</name>
</gene>
<proteinExistence type="predicted"/>
<feature type="compositionally biased region" description="Basic and acidic residues" evidence="1">
    <location>
        <begin position="19"/>
        <end position="46"/>
    </location>
</feature>